<evidence type="ECO:0000313" key="3">
    <source>
        <dbReference type="Proteomes" id="UP001521116"/>
    </source>
</evidence>
<feature type="compositionally biased region" description="Low complexity" evidence="1">
    <location>
        <begin position="169"/>
        <end position="196"/>
    </location>
</feature>
<evidence type="ECO:0000313" key="2">
    <source>
        <dbReference type="EMBL" id="KAL1625480.1"/>
    </source>
</evidence>
<comment type="caution">
    <text evidence="2">The sequence shown here is derived from an EMBL/GenBank/DDBJ whole genome shotgun (WGS) entry which is preliminary data.</text>
</comment>
<feature type="region of interest" description="Disordered" evidence="1">
    <location>
        <begin position="28"/>
        <end position="210"/>
    </location>
</feature>
<feature type="compositionally biased region" description="Low complexity" evidence="1">
    <location>
        <begin position="143"/>
        <end position="157"/>
    </location>
</feature>
<dbReference type="EMBL" id="JAJVDC020000095">
    <property type="protein sequence ID" value="KAL1625480.1"/>
    <property type="molecule type" value="Genomic_DNA"/>
</dbReference>
<protein>
    <submittedName>
        <fullName evidence="2">Uncharacterized protein</fullName>
    </submittedName>
</protein>
<name>A0ABR3SNP9_9PEZI</name>
<feature type="compositionally biased region" description="Basic and acidic residues" evidence="1">
    <location>
        <begin position="88"/>
        <end position="98"/>
    </location>
</feature>
<accession>A0ABR3SNP9</accession>
<keyword evidence="3" id="KW-1185">Reference proteome</keyword>
<dbReference type="Proteomes" id="UP001521116">
    <property type="component" value="Unassembled WGS sequence"/>
</dbReference>
<evidence type="ECO:0000256" key="1">
    <source>
        <dbReference type="SAM" id="MobiDB-lite"/>
    </source>
</evidence>
<gene>
    <name evidence="2" type="ORF">SLS56_007374</name>
</gene>
<feature type="compositionally biased region" description="Polar residues" evidence="1">
    <location>
        <begin position="197"/>
        <end position="209"/>
    </location>
</feature>
<reference evidence="2 3" key="1">
    <citation type="submission" date="2024-02" db="EMBL/GenBank/DDBJ databases">
        <title>De novo assembly and annotation of 12 fungi associated with fruit tree decline syndrome in Ontario, Canada.</title>
        <authorList>
            <person name="Sulman M."/>
            <person name="Ellouze W."/>
            <person name="Ilyukhin E."/>
        </authorList>
    </citation>
    <scope>NUCLEOTIDE SEQUENCE [LARGE SCALE GENOMIC DNA]</scope>
    <source>
        <strain evidence="2 3">M1-105</strain>
    </source>
</reference>
<organism evidence="2 3">
    <name type="scientific">Neofusicoccum ribis</name>
    <dbReference type="NCBI Taxonomy" id="45134"/>
    <lineage>
        <taxon>Eukaryota</taxon>
        <taxon>Fungi</taxon>
        <taxon>Dikarya</taxon>
        <taxon>Ascomycota</taxon>
        <taxon>Pezizomycotina</taxon>
        <taxon>Dothideomycetes</taxon>
        <taxon>Dothideomycetes incertae sedis</taxon>
        <taxon>Botryosphaeriales</taxon>
        <taxon>Botryosphaeriaceae</taxon>
        <taxon>Neofusicoccum</taxon>
    </lineage>
</organism>
<feature type="compositionally biased region" description="Polar residues" evidence="1">
    <location>
        <begin position="103"/>
        <end position="113"/>
    </location>
</feature>
<sequence>MPFMGENNWSTPLVGEWSDSLHVQFPTKGARPQALKHRSHASMPHLGQAQKQVFRPATYADEVDRLRHPPASPPKPTRSQSLPMPEAPKAEKRVHFVDEGYGSSATSPATSPKQEPKSDDASDSDVEQLQQQKSHAEPRAQRAEAQADATKQSSSRTRSTKAVALAQHASRQAAQTGQAASAPARSKRSSPPSQAQTARTGGSYRNRNGNICFDEFSYFGGCE</sequence>
<proteinExistence type="predicted"/>